<feature type="domain" description="Release factor glutamine methyltransferase N-terminal" evidence="7">
    <location>
        <begin position="32"/>
        <end position="87"/>
    </location>
</feature>
<reference evidence="9" key="1">
    <citation type="submission" date="2024-06" db="EMBL/GenBank/DDBJ databases">
        <title>Radixoralia hellwigii gen. nov., sp nov., isolated from a root canal in the human oral cavity.</title>
        <authorList>
            <person name="Bartsch S."/>
            <person name="Wittmer A."/>
            <person name="Schulz A.-K."/>
            <person name="Neumann-Schaal M."/>
            <person name="Wolf J."/>
            <person name="Gronow S."/>
            <person name="Tennert C."/>
            <person name="Haecker G."/>
            <person name="Cieplik F."/>
            <person name="Al-Ahmad A."/>
        </authorList>
    </citation>
    <scope>NUCLEOTIDE SEQUENCE [LARGE SCALE GENOMIC DNA]</scope>
    <source>
        <strain evidence="9">Wk13</strain>
    </source>
</reference>
<dbReference type="Pfam" id="PF05175">
    <property type="entry name" value="MTS"/>
    <property type="match status" value="1"/>
</dbReference>
<dbReference type="Proteomes" id="UP001574673">
    <property type="component" value="Unassembled WGS sequence"/>
</dbReference>
<keyword evidence="3 5" id="KW-0949">S-adenosyl-L-methionine</keyword>
<dbReference type="SUPFAM" id="SSF53335">
    <property type="entry name" value="S-adenosyl-L-methionine-dependent methyltransferases"/>
    <property type="match status" value="1"/>
</dbReference>
<evidence type="ECO:0000313" key="8">
    <source>
        <dbReference type="EMBL" id="MFA9949909.1"/>
    </source>
</evidence>
<evidence type="ECO:0000256" key="2">
    <source>
        <dbReference type="ARBA" id="ARBA00022679"/>
    </source>
</evidence>
<feature type="binding site" evidence="5">
    <location>
        <position position="182"/>
    </location>
    <ligand>
        <name>S-adenosyl-L-methionine</name>
        <dbReference type="ChEBI" id="CHEBI:59789"/>
    </ligand>
</feature>
<dbReference type="PANTHER" id="PTHR18895">
    <property type="entry name" value="HEMK METHYLTRANSFERASE"/>
    <property type="match status" value="1"/>
</dbReference>
<comment type="caution">
    <text evidence="8">The sequence shown here is derived from an EMBL/GenBank/DDBJ whole genome shotgun (WGS) entry which is preliminary data.</text>
</comment>
<dbReference type="InterPro" id="IPR002052">
    <property type="entry name" value="DNA_methylase_N6_adenine_CS"/>
</dbReference>
<dbReference type="CDD" id="cd02440">
    <property type="entry name" value="AdoMet_MTases"/>
    <property type="match status" value="1"/>
</dbReference>
<dbReference type="InterPro" id="IPR040758">
    <property type="entry name" value="PrmC_N"/>
</dbReference>
<dbReference type="EC" id="2.1.1.297" evidence="5"/>
<gene>
    <name evidence="5 8" type="primary">prmC</name>
    <name evidence="8" type="ORF">ABCS64_06200</name>
</gene>
<dbReference type="InterPro" id="IPR029063">
    <property type="entry name" value="SAM-dependent_MTases_sf"/>
</dbReference>
<protein>
    <recommendedName>
        <fullName evidence="5">Release factor glutamine methyltransferase</fullName>
        <shortName evidence="5">RF MTase</shortName>
        <ecNumber evidence="5">2.1.1.297</ecNumber>
    </recommendedName>
    <alternativeName>
        <fullName evidence="5">N5-glutamine methyltransferase PrmC</fullName>
    </alternativeName>
    <alternativeName>
        <fullName evidence="5">Protein-(glutamine-N5) MTase PrmC</fullName>
    </alternativeName>
    <alternativeName>
        <fullName evidence="5">Protein-glutamine N-methyltransferase PrmC</fullName>
    </alternativeName>
</protein>
<comment type="catalytic activity">
    <reaction evidence="4 5">
        <text>L-glutaminyl-[peptide chain release factor] + S-adenosyl-L-methionine = N(5)-methyl-L-glutaminyl-[peptide chain release factor] + S-adenosyl-L-homocysteine + H(+)</text>
        <dbReference type="Rhea" id="RHEA:42896"/>
        <dbReference type="Rhea" id="RHEA-COMP:10271"/>
        <dbReference type="Rhea" id="RHEA-COMP:10272"/>
        <dbReference type="ChEBI" id="CHEBI:15378"/>
        <dbReference type="ChEBI" id="CHEBI:30011"/>
        <dbReference type="ChEBI" id="CHEBI:57856"/>
        <dbReference type="ChEBI" id="CHEBI:59789"/>
        <dbReference type="ChEBI" id="CHEBI:61891"/>
        <dbReference type="EC" id="2.1.1.297"/>
    </reaction>
</comment>
<dbReference type="NCBIfam" id="TIGR03534">
    <property type="entry name" value="RF_mod_PrmC"/>
    <property type="match status" value="1"/>
</dbReference>
<dbReference type="Pfam" id="PF17827">
    <property type="entry name" value="PrmC_N"/>
    <property type="match status" value="1"/>
</dbReference>
<dbReference type="Gene3D" id="1.10.8.10">
    <property type="entry name" value="DNA helicase RuvA subunit, C-terminal domain"/>
    <property type="match status" value="1"/>
</dbReference>
<dbReference type="InterPro" id="IPR007848">
    <property type="entry name" value="Small_mtfrase_dom"/>
</dbReference>
<dbReference type="EMBL" id="JBEUWX010000002">
    <property type="protein sequence ID" value="MFA9949909.1"/>
    <property type="molecule type" value="Genomic_DNA"/>
</dbReference>
<dbReference type="HAMAP" id="MF_02126">
    <property type="entry name" value="RF_methyltr_PrmC"/>
    <property type="match status" value="1"/>
</dbReference>
<feature type="binding site" evidence="5">
    <location>
        <position position="197"/>
    </location>
    <ligand>
        <name>S-adenosyl-L-methionine</name>
        <dbReference type="ChEBI" id="CHEBI:59789"/>
    </ligand>
</feature>
<dbReference type="InterPro" id="IPR019874">
    <property type="entry name" value="RF_methyltr_PrmC"/>
</dbReference>
<dbReference type="NCBIfam" id="TIGR00536">
    <property type="entry name" value="hemK_fam"/>
    <property type="match status" value="1"/>
</dbReference>
<name>A0ABV4UE34_9RHOO</name>
<comment type="similarity">
    <text evidence="5">Belongs to the protein N5-glutamine methyltransferase family. PrmC subfamily.</text>
</comment>
<feature type="binding site" evidence="5">
    <location>
        <begin position="197"/>
        <end position="200"/>
    </location>
    <ligand>
        <name>substrate</name>
    </ligand>
</feature>
<evidence type="ECO:0000256" key="1">
    <source>
        <dbReference type="ARBA" id="ARBA00022603"/>
    </source>
</evidence>
<dbReference type="RefSeq" id="WP_418891005.1">
    <property type="nucleotide sequence ID" value="NZ_JBEUWX010000002.1"/>
</dbReference>
<dbReference type="GO" id="GO:0102559">
    <property type="term" value="F:peptide chain release factor N(5)-glutamine methyltransferase activity"/>
    <property type="evidence" value="ECO:0007669"/>
    <property type="project" value="UniProtKB-EC"/>
</dbReference>
<feature type="binding site" evidence="5">
    <location>
        <position position="155"/>
    </location>
    <ligand>
        <name>S-adenosyl-L-methionine</name>
        <dbReference type="ChEBI" id="CHEBI:59789"/>
    </ligand>
</feature>
<keyword evidence="9" id="KW-1185">Reference proteome</keyword>
<evidence type="ECO:0000256" key="5">
    <source>
        <dbReference type="HAMAP-Rule" id="MF_02126"/>
    </source>
</evidence>
<dbReference type="InterPro" id="IPR050320">
    <property type="entry name" value="N5-glutamine_MTase"/>
</dbReference>
<sequence length="297" mass="31264">MSHSLMPPAQPPIFSFPAGICLGEAWRQAGALIGRQEARQLLEYVTGCSHADLIAAPENALSAGQSAQFADLTARRAAGEPLAYLLGTAWFCGLEFVVTPDVLIPRPDTETLVDYALDCAAEWPAPRIADLGAGSGIVAILLARRCPHARIVASDIAPAALAVARENAARHGATIDFRLGTWCEPLADERFDLIVANPPYIAEGDPHLLCDGLPFEPRSALTDGVEGGDGTACLQAIITQAGAHLSPGGWLLLEHGYDQADKVRALLRTAGFTQVASRRDGAGIERVSGGRFGAQLA</sequence>
<evidence type="ECO:0000313" key="9">
    <source>
        <dbReference type="Proteomes" id="UP001574673"/>
    </source>
</evidence>
<evidence type="ECO:0000259" key="6">
    <source>
        <dbReference type="Pfam" id="PF05175"/>
    </source>
</evidence>
<dbReference type="PROSITE" id="PS00092">
    <property type="entry name" value="N6_MTASE"/>
    <property type="match status" value="1"/>
</dbReference>
<accession>A0ABV4UE34</accession>
<keyword evidence="2 5" id="KW-0808">Transferase</keyword>
<evidence type="ECO:0000256" key="4">
    <source>
        <dbReference type="ARBA" id="ARBA00048391"/>
    </source>
</evidence>
<dbReference type="GO" id="GO:0032259">
    <property type="term" value="P:methylation"/>
    <property type="evidence" value="ECO:0007669"/>
    <property type="project" value="UniProtKB-KW"/>
</dbReference>
<dbReference type="InterPro" id="IPR004556">
    <property type="entry name" value="HemK-like"/>
</dbReference>
<organism evidence="8 9">
    <name type="scientific">Dentiradicibacter hellwigii</name>
    <dbReference type="NCBI Taxonomy" id="3149053"/>
    <lineage>
        <taxon>Bacteria</taxon>
        <taxon>Pseudomonadati</taxon>
        <taxon>Pseudomonadota</taxon>
        <taxon>Betaproteobacteria</taxon>
        <taxon>Rhodocyclales</taxon>
        <taxon>Rhodocyclaceae</taxon>
        <taxon>Dentiradicibacter</taxon>
    </lineage>
</organism>
<evidence type="ECO:0000259" key="7">
    <source>
        <dbReference type="Pfam" id="PF17827"/>
    </source>
</evidence>
<comment type="function">
    <text evidence="5">Methylates the class 1 translation termination release factors RF1/PrfA and RF2/PrfB on the glutamine residue of the universally conserved GGQ motif.</text>
</comment>
<evidence type="ECO:0000256" key="3">
    <source>
        <dbReference type="ARBA" id="ARBA00022691"/>
    </source>
</evidence>
<dbReference type="PANTHER" id="PTHR18895:SF74">
    <property type="entry name" value="MTRF1L RELEASE FACTOR GLUTAMINE METHYLTRANSFERASE"/>
    <property type="match status" value="1"/>
</dbReference>
<dbReference type="Gene3D" id="3.40.50.150">
    <property type="entry name" value="Vaccinia Virus protein VP39"/>
    <property type="match status" value="1"/>
</dbReference>
<keyword evidence="1 5" id="KW-0489">Methyltransferase</keyword>
<feature type="domain" description="Methyltransferase small" evidence="6">
    <location>
        <begin position="126"/>
        <end position="204"/>
    </location>
</feature>
<feature type="binding site" evidence="5">
    <location>
        <begin position="132"/>
        <end position="136"/>
    </location>
    <ligand>
        <name>S-adenosyl-L-methionine</name>
        <dbReference type="ChEBI" id="CHEBI:59789"/>
    </ligand>
</feature>
<proteinExistence type="inferred from homology"/>